<evidence type="ECO:0000313" key="3">
    <source>
        <dbReference type="EMBL" id="MEQ2510943.1"/>
    </source>
</evidence>
<dbReference type="Pfam" id="PF04072">
    <property type="entry name" value="LCM"/>
    <property type="match status" value="1"/>
</dbReference>
<accession>A0ABV1G696</accession>
<dbReference type="PANTHER" id="PTHR43619">
    <property type="entry name" value="S-ADENOSYL-L-METHIONINE-DEPENDENT METHYLTRANSFERASE YKTD-RELATED"/>
    <property type="match status" value="1"/>
</dbReference>
<protein>
    <submittedName>
        <fullName evidence="3">Class I SAM-dependent methyltransferase</fullName>
        <ecNumber evidence="3">2.1.1.-</ecNumber>
    </submittedName>
</protein>
<dbReference type="GO" id="GO:0032259">
    <property type="term" value="P:methylation"/>
    <property type="evidence" value="ECO:0007669"/>
    <property type="project" value="UniProtKB-KW"/>
</dbReference>
<dbReference type="SUPFAM" id="SSF53335">
    <property type="entry name" value="S-adenosyl-L-methionine-dependent methyltransferases"/>
    <property type="match status" value="1"/>
</dbReference>
<gene>
    <name evidence="3" type="ORF">WMO66_06740</name>
</gene>
<keyword evidence="4" id="KW-1185">Reference proteome</keyword>
<evidence type="ECO:0000313" key="4">
    <source>
        <dbReference type="Proteomes" id="UP001491552"/>
    </source>
</evidence>
<dbReference type="GO" id="GO:0008168">
    <property type="term" value="F:methyltransferase activity"/>
    <property type="evidence" value="ECO:0007669"/>
    <property type="project" value="UniProtKB-KW"/>
</dbReference>
<organism evidence="3 4">
    <name type="scientific">Faecousia intestinalis</name>
    <dbReference type="NCBI Taxonomy" id="3133167"/>
    <lineage>
        <taxon>Bacteria</taxon>
        <taxon>Bacillati</taxon>
        <taxon>Bacillota</taxon>
        <taxon>Clostridia</taxon>
        <taxon>Eubacteriales</taxon>
        <taxon>Oscillospiraceae</taxon>
        <taxon>Faecousia</taxon>
    </lineage>
</organism>
<comment type="caution">
    <text evidence="3">The sequence shown here is derived from an EMBL/GenBank/DDBJ whole genome shotgun (WGS) entry which is preliminary data.</text>
</comment>
<keyword evidence="1 3" id="KW-0489">Methyltransferase</keyword>
<dbReference type="PANTHER" id="PTHR43619:SF2">
    <property type="entry name" value="S-ADENOSYL-L-METHIONINE-DEPENDENT METHYLTRANSFERASES SUPERFAMILY PROTEIN"/>
    <property type="match status" value="1"/>
</dbReference>
<dbReference type="EMBL" id="JBBMFF010000204">
    <property type="protein sequence ID" value="MEQ2510943.1"/>
    <property type="molecule type" value="Genomic_DNA"/>
</dbReference>
<evidence type="ECO:0000256" key="1">
    <source>
        <dbReference type="ARBA" id="ARBA00022603"/>
    </source>
</evidence>
<dbReference type="InterPro" id="IPR029063">
    <property type="entry name" value="SAM-dependent_MTases_sf"/>
</dbReference>
<dbReference type="EC" id="2.1.1.-" evidence="3"/>
<name>A0ABV1G696_9FIRM</name>
<dbReference type="PIRSF" id="PIRSF028177">
    <property type="entry name" value="Polyketide_synth_Omtfrase_TcmP"/>
    <property type="match status" value="1"/>
</dbReference>
<sequence length="264" mass="29290">MQTKETITLSGVPETMLQTVYARAKESSGRGAIRDRKAEETIGGLQYDFSLADRDKAMHSGVIARTIVLDRLTGAWLQEHPGGTVVNVACGLDTRCYRMEGYGRWYNLDLPETIAVRQRLLPENGAISQIAMSAMDDWGGCIAEQDSPALVIIEGLTMYLTEADVQRIFSVIAGRFRSATVLAETMNPMVVKRFREKSIEGSHAKFTWGVKNGAALAALLPDFRLREEHSLTEGMAEFLPVYKLLGKIPAIRNISNKIIVLERK</sequence>
<keyword evidence="2 3" id="KW-0808">Transferase</keyword>
<proteinExistence type="predicted"/>
<dbReference type="RefSeq" id="WP_349135636.1">
    <property type="nucleotide sequence ID" value="NZ_JBBMFF010000204.1"/>
</dbReference>
<dbReference type="Proteomes" id="UP001491552">
    <property type="component" value="Unassembled WGS sequence"/>
</dbReference>
<evidence type="ECO:0000256" key="2">
    <source>
        <dbReference type="ARBA" id="ARBA00022679"/>
    </source>
</evidence>
<dbReference type="InterPro" id="IPR007213">
    <property type="entry name" value="Ppm1/Ppm2/Tcmp"/>
</dbReference>
<dbReference type="InterPro" id="IPR016874">
    <property type="entry name" value="TcmP-like"/>
</dbReference>
<dbReference type="Gene3D" id="3.40.50.150">
    <property type="entry name" value="Vaccinia Virus protein VP39"/>
    <property type="match status" value="1"/>
</dbReference>
<reference evidence="3 4" key="1">
    <citation type="submission" date="2024-03" db="EMBL/GenBank/DDBJ databases">
        <title>Human intestinal bacterial collection.</title>
        <authorList>
            <person name="Pauvert C."/>
            <person name="Hitch T.C.A."/>
            <person name="Clavel T."/>
        </authorList>
    </citation>
    <scope>NUCLEOTIDE SEQUENCE [LARGE SCALE GENOMIC DNA]</scope>
    <source>
        <strain evidence="3 4">CLA-AA-H192</strain>
    </source>
</reference>